<evidence type="ECO:0000313" key="5">
    <source>
        <dbReference type="Proteomes" id="UP001139409"/>
    </source>
</evidence>
<keyword evidence="1" id="KW-0812">Transmembrane</keyword>
<keyword evidence="3" id="KW-0449">Lipoprotein</keyword>
<dbReference type="EMBL" id="JAIXNE010000003">
    <property type="protein sequence ID" value="MCA6075729.1"/>
    <property type="molecule type" value="Genomic_DNA"/>
</dbReference>
<evidence type="ECO:0000313" key="4">
    <source>
        <dbReference type="EMBL" id="MCA6076857.1"/>
    </source>
</evidence>
<reference evidence="3" key="1">
    <citation type="submission" date="2021-09" db="EMBL/GenBank/DDBJ databases">
        <title>Fulvivirga sp. isolated from coastal sediment.</title>
        <authorList>
            <person name="Yu H."/>
        </authorList>
    </citation>
    <scope>NUCLEOTIDE SEQUENCE</scope>
    <source>
        <strain evidence="3">1062</strain>
    </source>
</reference>
<gene>
    <name evidence="2" type="ORF">LDX50_06710</name>
    <name evidence="3" type="ORF">LDX50_12680</name>
    <name evidence="4" type="ORF">LDX50_18400</name>
</gene>
<keyword evidence="1" id="KW-0472">Membrane</keyword>
<dbReference type="Pfam" id="PF12869">
    <property type="entry name" value="tRNA_anti-like"/>
    <property type="match status" value="1"/>
</dbReference>
<keyword evidence="1" id="KW-1133">Transmembrane helix</keyword>
<dbReference type="Proteomes" id="UP001139409">
    <property type="component" value="Unassembled WGS sequence"/>
</dbReference>
<proteinExistence type="predicted"/>
<sequence length="125" mass="13822">MQRKNVYLAVLGMAILLLVLTILWPDQEKVEYELTASELAEEFSQDETSAMEKFSGKRLAVSGLVDSYNPESGVVLLKSNNQLLISCALVISELPKSIEINEMITVEGVCTGMLLDVQLSKCILR</sequence>
<dbReference type="AlphaFoldDB" id="A0A9X1HP44"/>
<protein>
    <submittedName>
        <fullName evidence="3">OB-fold putative lipoprotein</fullName>
    </submittedName>
</protein>
<keyword evidence="5" id="KW-1185">Reference proteome</keyword>
<name>A0A9X1HP44_9BACT</name>
<evidence type="ECO:0000313" key="3">
    <source>
        <dbReference type="EMBL" id="MCA6075729.1"/>
    </source>
</evidence>
<dbReference type="EMBL" id="JAIXNE010000002">
    <property type="protein sequence ID" value="MCA6074552.1"/>
    <property type="molecule type" value="Genomic_DNA"/>
</dbReference>
<evidence type="ECO:0000256" key="1">
    <source>
        <dbReference type="SAM" id="Phobius"/>
    </source>
</evidence>
<dbReference type="InterPro" id="IPR024422">
    <property type="entry name" value="Protein_unknown_function_OB"/>
</dbReference>
<comment type="caution">
    <text evidence="3">The sequence shown here is derived from an EMBL/GenBank/DDBJ whole genome shotgun (WGS) entry which is preliminary data.</text>
</comment>
<feature type="transmembrane region" description="Helical" evidence="1">
    <location>
        <begin position="6"/>
        <end position="24"/>
    </location>
</feature>
<dbReference type="RefSeq" id="WP_225697666.1">
    <property type="nucleotide sequence ID" value="NZ_JAIXNE010000002.1"/>
</dbReference>
<accession>A0A9X1HP44</accession>
<evidence type="ECO:0000313" key="2">
    <source>
        <dbReference type="EMBL" id="MCA6074552.1"/>
    </source>
</evidence>
<organism evidence="3 5">
    <name type="scientific">Fulvivirga sedimenti</name>
    <dbReference type="NCBI Taxonomy" id="2879465"/>
    <lineage>
        <taxon>Bacteria</taxon>
        <taxon>Pseudomonadati</taxon>
        <taxon>Bacteroidota</taxon>
        <taxon>Cytophagia</taxon>
        <taxon>Cytophagales</taxon>
        <taxon>Fulvivirgaceae</taxon>
        <taxon>Fulvivirga</taxon>
    </lineage>
</organism>
<dbReference type="EMBL" id="JAIXNE010000004">
    <property type="protein sequence ID" value="MCA6076857.1"/>
    <property type="molecule type" value="Genomic_DNA"/>
</dbReference>